<dbReference type="Proteomes" id="UP000520770">
    <property type="component" value="Unassembled WGS sequence"/>
</dbReference>
<sequence>MAGRPQSLGWRLSKRFGIGCQAGFKTKG</sequence>
<accession>A0A7W6XC76</accession>
<gene>
    <name evidence="2" type="ORF">GGE31_004194</name>
    <name evidence="1" type="ORF">GGE33_004067</name>
    <name evidence="3" type="ORF">GGE35_004137</name>
</gene>
<dbReference type="Proteomes" id="UP000576087">
    <property type="component" value="Unassembled WGS sequence"/>
</dbReference>
<evidence type="ECO:0000313" key="6">
    <source>
        <dbReference type="Proteomes" id="UP000576087"/>
    </source>
</evidence>
<evidence type="ECO:0000313" key="2">
    <source>
        <dbReference type="EMBL" id="MBB4413666.1"/>
    </source>
</evidence>
<dbReference type="EMBL" id="JACIGY010000006">
    <property type="protein sequence ID" value="MBB4413666.1"/>
    <property type="molecule type" value="Genomic_DNA"/>
</dbReference>
<protein>
    <submittedName>
        <fullName evidence="2">Uncharacterized protein</fullName>
    </submittedName>
</protein>
<proteinExistence type="predicted"/>
<evidence type="ECO:0000313" key="1">
    <source>
        <dbReference type="EMBL" id="MBB4350302.1"/>
    </source>
</evidence>
<name>A0A7W6XC76_9HYPH</name>
<reference evidence="4 5" key="1">
    <citation type="submission" date="2020-08" db="EMBL/GenBank/DDBJ databases">
        <title>Genomic Encyclopedia of Type Strains, Phase IV (KMG-V): Genome sequencing to study the core and pangenomes of soil and plant-associated prokaryotes.</title>
        <authorList>
            <person name="Whitman W."/>
        </authorList>
    </citation>
    <scope>NUCLEOTIDE SEQUENCE [LARGE SCALE GENOMIC DNA]</scope>
    <source>
        <strain evidence="2 5">SEMIA 444</strain>
        <strain evidence="1 4">SEMIA 448</strain>
        <strain evidence="3 6">SEMIA 452</strain>
    </source>
</reference>
<evidence type="ECO:0000313" key="3">
    <source>
        <dbReference type="EMBL" id="MBB4448300.1"/>
    </source>
</evidence>
<comment type="caution">
    <text evidence="2">The sequence shown here is derived from an EMBL/GenBank/DDBJ whole genome shotgun (WGS) entry which is preliminary data.</text>
</comment>
<dbReference type="EMBL" id="JACIGW010000005">
    <property type="protein sequence ID" value="MBB4350302.1"/>
    <property type="molecule type" value="Genomic_DNA"/>
</dbReference>
<keyword evidence="5" id="KW-1185">Reference proteome</keyword>
<dbReference type="Proteomes" id="UP000524535">
    <property type="component" value="Unassembled WGS sequence"/>
</dbReference>
<dbReference type="AlphaFoldDB" id="A0A7W6XC76"/>
<organism evidence="2 5">
    <name type="scientific">Aliirhizobium cellulosilyticum</name>
    <dbReference type="NCBI Taxonomy" id="393664"/>
    <lineage>
        <taxon>Bacteria</taxon>
        <taxon>Pseudomonadati</taxon>
        <taxon>Pseudomonadota</taxon>
        <taxon>Alphaproteobacteria</taxon>
        <taxon>Hyphomicrobiales</taxon>
        <taxon>Rhizobiaceae</taxon>
        <taxon>Aliirhizobium</taxon>
    </lineage>
</organism>
<evidence type="ECO:0000313" key="4">
    <source>
        <dbReference type="Proteomes" id="UP000520770"/>
    </source>
</evidence>
<evidence type="ECO:0000313" key="5">
    <source>
        <dbReference type="Proteomes" id="UP000524535"/>
    </source>
</evidence>
<dbReference type="EMBL" id="JACIHM010000006">
    <property type="protein sequence ID" value="MBB4448300.1"/>
    <property type="molecule type" value="Genomic_DNA"/>
</dbReference>